<keyword evidence="3" id="KW-1003">Cell membrane</keyword>
<proteinExistence type="predicted"/>
<evidence type="ECO:0000256" key="9">
    <source>
        <dbReference type="SAM" id="Phobius"/>
    </source>
</evidence>
<feature type="transmembrane region" description="Helical" evidence="9">
    <location>
        <begin position="295"/>
        <end position="312"/>
    </location>
</feature>
<keyword evidence="6 9" id="KW-1133">Transmembrane helix</keyword>
<dbReference type="KEGG" id="ccn:H924_00250"/>
<evidence type="ECO:0000256" key="2">
    <source>
        <dbReference type="ARBA" id="ARBA00022448"/>
    </source>
</evidence>
<accession>M1UCF2</accession>
<comment type="subcellular location">
    <subcellularLocation>
        <location evidence="1">Cell membrane</location>
        <topology evidence="1">Multi-pass membrane protein</topology>
    </subcellularLocation>
</comment>
<keyword evidence="12" id="KW-1185">Reference proteome</keyword>
<dbReference type="Pfam" id="PF13303">
    <property type="entry name" value="PTS_EIIC_2"/>
    <property type="match status" value="1"/>
</dbReference>
<feature type="transmembrane region" description="Helical" evidence="9">
    <location>
        <begin position="167"/>
        <end position="192"/>
    </location>
</feature>
<feature type="region of interest" description="Disordered" evidence="8">
    <location>
        <begin position="1"/>
        <end position="37"/>
    </location>
</feature>
<evidence type="ECO:0000256" key="4">
    <source>
        <dbReference type="ARBA" id="ARBA00022597"/>
    </source>
</evidence>
<feature type="transmembrane region" description="Helical" evidence="9">
    <location>
        <begin position="319"/>
        <end position="337"/>
    </location>
</feature>
<evidence type="ECO:0000256" key="3">
    <source>
        <dbReference type="ARBA" id="ARBA00022475"/>
    </source>
</evidence>
<dbReference type="HOGENOM" id="CLU_050996_0_0_11"/>
<dbReference type="EMBL" id="CP004354">
    <property type="protein sequence ID" value="AGG65510.1"/>
    <property type="molecule type" value="Genomic_DNA"/>
</dbReference>
<feature type="domain" description="Phosphotransferase system EIIC" evidence="10">
    <location>
        <begin position="46"/>
        <end position="381"/>
    </location>
</feature>
<keyword evidence="5 9" id="KW-0812">Transmembrane</keyword>
<name>M1UCF2_9CORY</name>
<evidence type="ECO:0000256" key="6">
    <source>
        <dbReference type="ARBA" id="ARBA00022989"/>
    </source>
</evidence>
<dbReference type="GO" id="GO:0008982">
    <property type="term" value="F:protein-N(PI)-phosphohistidine-sugar phosphotransferase activity"/>
    <property type="evidence" value="ECO:0007669"/>
    <property type="project" value="InterPro"/>
</dbReference>
<feature type="transmembrane region" description="Helical" evidence="9">
    <location>
        <begin position="48"/>
        <end position="77"/>
    </location>
</feature>
<feature type="transmembrane region" description="Helical" evidence="9">
    <location>
        <begin position="142"/>
        <end position="160"/>
    </location>
</feature>
<feature type="transmembrane region" description="Helical" evidence="9">
    <location>
        <begin position="349"/>
        <end position="369"/>
    </location>
</feature>
<dbReference type="Proteomes" id="UP000011760">
    <property type="component" value="Chromosome"/>
</dbReference>
<evidence type="ECO:0000256" key="1">
    <source>
        <dbReference type="ARBA" id="ARBA00004651"/>
    </source>
</evidence>
<feature type="transmembrane region" description="Helical" evidence="9">
    <location>
        <begin position="111"/>
        <end position="130"/>
    </location>
</feature>
<gene>
    <name evidence="11" type="ORF">H924_00250</name>
</gene>
<keyword evidence="2" id="KW-0813">Transport</keyword>
<dbReference type="AlphaFoldDB" id="M1UCF2"/>
<feature type="compositionally biased region" description="Polar residues" evidence="8">
    <location>
        <begin position="1"/>
        <end position="19"/>
    </location>
</feature>
<keyword evidence="4" id="KW-0762">Sugar transport</keyword>
<evidence type="ECO:0000256" key="8">
    <source>
        <dbReference type="SAM" id="MobiDB-lite"/>
    </source>
</evidence>
<reference evidence="11 12" key="1">
    <citation type="submission" date="2013-02" db="EMBL/GenBank/DDBJ databases">
        <title>The complete genome sequence of Corynebacterium callunae DSM 20147.</title>
        <authorList>
            <person name="Ruckert C."/>
            <person name="Albersmeier A."/>
            <person name="Kalinowski J."/>
        </authorList>
    </citation>
    <scope>NUCLEOTIDE SEQUENCE [LARGE SCALE GENOMIC DNA]</scope>
    <source>
        <strain evidence="11 12">DSM 20147</strain>
    </source>
</reference>
<evidence type="ECO:0000313" key="12">
    <source>
        <dbReference type="Proteomes" id="UP000011760"/>
    </source>
</evidence>
<evidence type="ECO:0000313" key="11">
    <source>
        <dbReference type="EMBL" id="AGG65510.1"/>
    </source>
</evidence>
<evidence type="ECO:0000256" key="5">
    <source>
        <dbReference type="ARBA" id="ARBA00022692"/>
    </source>
</evidence>
<feature type="transmembrane region" description="Helical" evidence="9">
    <location>
        <begin position="83"/>
        <end position="104"/>
    </location>
</feature>
<feature type="transmembrane region" description="Helical" evidence="9">
    <location>
        <begin position="248"/>
        <end position="267"/>
    </location>
</feature>
<dbReference type="GO" id="GO:0005886">
    <property type="term" value="C:plasma membrane"/>
    <property type="evidence" value="ECO:0007669"/>
    <property type="project" value="UniProtKB-SubCell"/>
</dbReference>
<keyword evidence="7 9" id="KW-0472">Membrane</keyword>
<dbReference type="PATRIC" id="fig|1121353.3.peg.57"/>
<evidence type="ECO:0000256" key="7">
    <source>
        <dbReference type="ARBA" id="ARBA00023136"/>
    </source>
</evidence>
<dbReference type="eggNOG" id="COG3641">
    <property type="taxonomic scope" value="Bacteria"/>
</dbReference>
<dbReference type="GO" id="GO:0009401">
    <property type="term" value="P:phosphoenolpyruvate-dependent sugar phosphotransferase system"/>
    <property type="evidence" value="ECO:0007669"/>
    <property type="project" value="InterPro"/>
</dbReference>
<feature type="transmembrane region" description="Helical" evidence="9">
    <location>
        <begin position="212"/>
        <end position="236"/>
    </location>
</feature>
<dbReference type="InterPro" id="IPR003352">
    <property type="entry name" value="PTS_EIIC"/>
</dbReference>
<protein>
    <recommendedName>
        <fullName evidence="10">Phosphotransferase system EIIC domain-containing protein</fullName>
    </recommendedName>
</protein>
<evidence type="ECO:0000259" key="10">
    <source>
        <dbReference type="Pfam" id="PF13303"/>
    </source>
</evidence>
<sequence length="385" mass="39648">MTISTDNESANTPVSTSPESAEPIRAVSPTGPDEPQEKLTAGKFTMNVLNGISIAVVVALVPQALLGEIFTALLPVFPQGQTLINMVSLSSAMLPILIGVMVGLQFKLSPIQTACVGLASVLGSGVATPQEAGGFIVKGTGLVLNSGLTAAIAVGLLLLIGHRLGSYTVLFLSTITVVIAGGIGWIVTYPIVKQLTAWIGSLVNGATDLQPIVMGIVLSVVFCVMIVSPVSTVGLATAIMMTGVSSGTANLGVVAAGFGLCITGWKANGPGKSLLPLLGSPKVQMANVWGRPLNFLPILSTAAVLGALGGIFKISGTPISAGFGISGLVGPLAALNYEGWGWTTSNITIVVGVFIIAPIFFSVFFSWLYSKLGWVKPEHFRLDFE</sequence>
<organism evidence="11 12">
    <name type="scientific">Corynebacterium callunae DSM 20147</name>
    <dbReference type="NCBI Taxonomy" id="1121353"/>
    <lineage>
        <taxon>Bacteria</taxon>
        <taxon>Bacillati</taxon>
        <taxon>Actinomycetota</taxon>
        <taxon>Actinomycetes</taxon>
        <taxon>Mycobacteriales</taxon>
        <taxon>Corynebacteriaceae</taxon>
        <taxon>Corynebacterium</taxon>
    </lineage>
</organism>